<reference evidence="1" key="1">
    <citation type="journal article" date="2020" name="Stud. Mycol.">
        <title>101 Dothideomycetes genomes: a test case for predicting lifestyles and emergence of pathogens.</title>
        <authorList>
            <person name="Haridas S."/>
            <person name="Albert R."/>
            <person name="Binder M."/>
            <person name="Bloem J."/>
            <person name="Labutti K."/>
            <person name="Salamov A."/>
            <person name="Andreopoulos B."/>
            <person name="Baker S."/>
            <person name="Barry K."/>
            <person name="Bills G."/>
            <person name="Bluhm B."/>
            <person name="Cannon C."/>
            <person name="Castanera R."/>
            <person name="Culley D."/>
            <person name="Daum C."/>
            <person name="Ezra D."/>
            <person name="Gonzalez J."/>
            <person name="Henrissat B."/>
            <person name="Kuo A."/>
            <person name="Liang C."/>
            <person name="Lipzen A."/>
            <person name="Lutzoni F."/>
            <person name="Magnuson J."/>
            <person name="Mondo S."/>
            <person name="Nolan M."/>
            <person name="Ohm R."/>
            <person name="Pangilinan J."/>
            <person name="Park H.-J."/>
            <person name="Ramirez L."/>
            <person name="Alfaro M."/>
            <person name="Sun H."/>
            <person name="Tritt A."/>
            <person name="Yoshinaga Y."/>
            <person name="Zwiers L.-H."/>
            <person name="Turgeon B."/>
            <person name="Goodwin S."/>
            <person name="Spatafora J."/>
            <person name="Crous P."/>
            <person name="Grigoriev I."/>
        </authorList>
    </citation>
    <scope>NUCLEOTIDE SEQUENCE</scope>
    <source>
        <strain evidence="1">CBS 121167</strain>
    </source>
</reference>
<sequence>METLPEELFDFILSLAYNEDDHWVDHQLPVFATVSRRWQYNIERRTFRNIRVNTNELEKLGARFTGSFGHRAAALSGIECSIILPCCSDDEVRQRETDQDVEKNNRAISEQLQDLFNFLFLVEQERKRYHSRKRPLALEIRRIEAPTDRELQNQDPERFKATWEQKTSPDYYWSRRWRYNVHSLLQNEVAALPEIQSITYFEVPDYSKKRQLRPGDWIRIAAKFPYLENLKLTFSEHRAYGKKVRRKVRRDFADSLYELVERNPPALHSVTIERNFSVICDEAPP</sequence>
<evidence type="ECO:0000313" key="2">
    <source>
        <dbReference type="Proteomes" id="UP000799438"/>
    </source>
</evidence>
<protein>
    <recommendedName>
        <fullName evidence="3">F-box domain-containing protein</fullName>
    </recommendedName>
</protein>
<dbReference type="Proteomes" id="UP000799438">
    <property type="component" value="Unassembled WGS sequence"/>
</dbReference>
<evidence type="ECO:0008006" key="3">
    <source>
        <dbReference type="Google" id="ProtNLM"/>
    </source>
</evidence>
<dbReference type="GeneID" id="54303635"/>
<dbReference type="OrthoDB" id="5985073at2759"/>
<gene>
    <name evidence="1" type="ORF">K452DRAFT_357541</name>
</gene>
<dbReference type="RefSeq" id="XP_033398851.1">
    <property type="nucleotide sequence ID" value="XM_033546129.1"/>
</dbReference>
<accession>A0A6A6BG82</accession>
<feature type="non-terminal residue" evidence="1">
    <location>
        <position position="285"/>
    </location>
</feature>
<evidence type="ECO:0000313" key="1">
    <source>
        <dbReference type="EMBL" id="KAF2143139.1"/>
    </source>
</evidence>
<dbReference type="AlphaFoldDB" id="A0A6A6BG82"/>
<keyword evidence="2" id="KW-1185">Reference proteome</keyword>
<proteinExistence type="predicted"/>
<organism evidence="1 2">
    <name type="scientific">Aplosporella prunicola CBS 121167</name>
    <dbReference type="NCBI Taxonomy" id="1176127"/>
    <lineage>
        <taxon>Eukaryota</taxon>
        <taxon>Fungi</taxon>
        <taxon>Dikarya</taxon>
        <taxon>Ascomycota</taxon>
        <taxon>Pezizomycotina</taxon>
        <taxon>Dothideomycetes</taxon>
        <taxon>Dothideomycetes incertae sedis</taxon>
        <taxon>Botryosphaeriales</taxon>
        <taxon>Aplosporellaceae</taxon>
        <taxon>Aplosporella</taxon>
    </lineage>
</organism>
<dbReference type="EMBL" id="ML995482">
    <property type="protein sequence ID" value="KAF2143139.1"/>
    <property type="molecule type" value="Genomic_DNA"/>
</dbReference>
<name>A0A6A6BG82_9PEZI</name>